<keyword evidence="2 7" id="KW-0812">Transmembrane</keyword>
<reference evidence="9 10" key="1">
    <citation type="submission" date="2023-05" db="EMBL/GenBank/DDBJ databases">
        <title>Novel species of genus Flectobacillus isolated from stream in China.</title>
        <authorList>
            <person name="Lu H."/>
        </authorList>
    </citation>
    <scope>NUCLEOTIDE SEQUENCE [LARGE SCALE GENOMIC DNA]</scope>
    <source>
        <strain evidence="9 10">DC10W</strain>
    </source>
</reference>
<evidence type="ECO:0000313" key="9">
    <source>
        <dbReference type="EMBL" id="MDI9863259.1"/>
    </source>
</evidence>
<keyword evidence="4" id="KW-0560">Oxidoreductase</keyword>
<feature type="transmembrane region" description="Helical" evidence="7">
    <location>
        <begin position="91"/>
        <end position="113"/>
    </location>
</feature>
<evidence type="ECO:0000256" key="4">
    <source>
        <dbReference type="ARBA" id="ARBA00023002"/>
    </source>
</evidence>
<keyword evidence="3 7" id="KW-1133">Transmembrane helix</keyword>
<keyword evidence="5" id="KW-0443">Lipid metabolism</keyword>
<name>A0ABT6YIL8_9BACT</name>
<keyword evidence="6 7" id="KW-0472">Membrane</keyword>
<dbReference type="InterPro" id="IPR051689">
    <property type="entry name" value="Sterol_desaturase/TMEM195"/>
</dbReference>
<evidence type="ECO:0000259" key="8">
    <source>
        <dbReference type="Pfam" id="PF04116"/>
    </source>
</evidence>
<evidence type="ECO:0000256" key="2">
    <source>
        <dbReference type="ARBA" id="ARBA00022692"/>
    </source>
</evidence>
<evidence type="ECO:0000256" key="1">
    <source>
        <dbReference type="ARBA" id="ARBA00004127"/>
    </source>
</evidence>
<evidence type="ECO:0000256" key="6">
    <source>
        <dbReference type="ARBA" id="ARBA00023136"/>
    </source>
</evidence>
<evidence type="ECO:0000256" key="3">
    <source>
        <dbReference type="ARBA" id="ARBA00022989"/>
    </source>
</evidence>
<evidence type="ECO:0000313" key="10">
    <source>
        <dbReference type="Proteomes" id="UP001236569"/>
    </source>
</evidence>
<feature type="transmembrane region" description="Helical" evidence="7">
    <location>
        <begin position="49"/>
        <end position="71"/>
    </location>
</feature>
<evidence type="ECO:0000256" key="7">
    <source>
        <dbReference type="SAM" id="Phobius"/>
    </source>
</evidence>
<dbReference type="EMBL" id="JASHID010000002">
    <property type="protein sequence ID" value="MDI9863259.1"/>
    <property type="molecule type" value="Genomic_DNA"/>
</dbReference>
<proteinExistence type="predicted"/>
<dbReference type="Proteomes" id="UP001236569">
    <property type="component" value="Unassembled WGS sequence"/>
</dbReference>
<keyword evidence="10" id="KW-1185">Reference proteome</keyword>
<comment type="subcellular location">
    <subcellularLocation>
        <location evidence="1">Endomembrane system</location>
        <topology evidence="1">Multi-pass membrane protein</topology>
    </subcellularLocation>
</comment>
<feature type="transmembrane region" description="Helical" evidence="7">
    <location>
        <begin position="150"/>
        <end position="170"/>
    </location>
</feature>
<feature type="domain" description="Fatty acid hydroxylase" evidence="8">
    <location>
        <begin position="97"/>
        <end position="233"/>
    </location>
</feature>
<dbReference type="PANTHER" id="PTHR21624">
    <property type="entry name" value="STEROL DESATURASE-RELATED PROTEIN"/>
    <property type="match status" value="1"/>
</dbReference>
<dbReference type="Pfam" id="PF04116">
    <property type="entry name" value="FA_hydroxylase"/>
    <property type="match status" value="1"/>
</dbReference>
<feature type="transmembrane region" description="Helical" evidence="7">
    <location>
        <begin position="17"/>
        <end position="37"/>
    </location>
</feature>
<accession>A0ABT6YIL8</accession>
<comment type="caution">
    <text evidence="9">The sequence shown here is derived from an EMBL/GenBank/DDBJ whole genome shotgun (WGS) entry which is preliminary data.</text>
</comment>
<dbReference type="PANTHER" id="PTHR21624:SF1">
    <property type="entry name" value="ALKYLGLYCEROL MONOOXYGENASE"/>
    <property type="match status" value="1"/>
</dbReference>
<gene>
    <name evidence="9" type="ORF">QM480_02915</name>
</gene>
<organism evidence="9 10">
    <name type="scientific">Flectobacillus longus</name>
    <dbReference type="NCBI Taxonomy" id="2984207"/>
    <lineage>
        <taxon>Bacteria</taxon>
        <taxon>Pseudomonadati</taxon>
        <taxon>Bacteroidota</taxon>
        <taxon>Cytophagia</taxon>
        <taxon>Cytophagales</taxon>
        <taxon>Flectobacillaceae</taxon>
        <taxon>Flectobacillus</taxon>
    </lineage>
</organism>
<evidence type="ECO:0000256" key="5">
    <source>
        <dbReference type="ARBA" id="ARBA00023098"/>
    </source>
</evidence>
<dbReference type="InterPro" id="IPR006694">
    <property type="entry name" value="Fatty_acid_hydroxylase"/>
</dbReference>
<protein>
    <submittedName>
        <fullName evidence="9">Sterol desaturase family protein</fullName>
    </submittedName>
</protein>
<dbReference type="RefSeq" id="WP_283368572.1">
    <property type="nucleotide sequence ID" value="NZ_JASHID010000002.1"/>
</dbReference>
<sequence length="267" mass="31183">MNRLIDYFSTIPSSHRSIILVGGITFFWLIESSMPLFNFSYHKWRHAGVNIFFTITTIIVNFFLAFILLQASDWAVTNHFGIINWLPKMPSWIYAILGLLILDLIGAWFVHWLEHKVKWMWKFHIIHHSDMQVDTTTANRHHPGESAFRFVFTTIAVVMTGAPMWIVMMYQSISVMLSQFNHANISLPTRLNKVLSWFIVTPDMHHVHHHYVQPYTDSNYGNIFSVWDHLFGSFSFKNPKDIVYGVDTQMDATKNESIASLLKMPFE</sequence>